<evidence type="ECO:0000256" key="1">
    <source>
        <dbReference type="SAM" id="Phobius"/>
    </source>
</evidence>
<sequence length="52" mass="6207">MKKKECPACAMETDRKADVCPICGYEFPRQPIHIKILVWVMILLLLLYWVLW</sequence>
<accession>A0A521DZV3</accession>
<keyword evidence="1" id="KW-0472">Membrane</keyword>
<keyword evidence="3" id="KW-1185">Reference proteome</keyword>
<keyword evidence="1" id="KW-1133">Transmembrane helix</keyword>
<dbReference type="RefSeq" id="WP_185958406.1">
    <property type="nucleotide sequence ID" value="NZ_FXTH01000012.1"/>
</dbReference>
<reference evidence="2 3" key="1">
    <citation type="submission" date="2017-05" db="EMBL/GenBank/DDBJ databases">
        <authorList>
            <person name="Varghese N."/>
            <person name="Submissions S."/>
        </authorList>
    </citation>
    <scope>NUCLEOTIDE SEQUENCE [LARGE SCALE GENOMIC DNA]</scope>
    <source>
        <strain evidence="2 3">DSM 21194</strain>
    </source>
</reference>
<evidence type="ECO:0000313" key="3">
    <source>
        <dbReference type="Proteomes" id="UP000317593"/>
    </source>
</evidence>
<organism evidence="2 3">
    <name type="scientific">Fodinibius sediminis</name>
    <dbReference type="NCBI Taxonomy" id="1214077"/>
    <lineage>
        <taxon>Bacteria</taxon>
        <taxon>Pseudomonadati</taxon>
        <taxon>Balneolota</taxon>
        <taxon>Balneolia</taxon>
        <taxon>Balneolales</taxon>
        <taxon>Balneolaceae</taxon>
        <taxon>Fodinibius</taxon>
    </lineage>
</organism>
<dbReference type="EMBL" id="FXTH01000012">
    <property type="protein sequence ID" value="SMO76390.1"/>
    <property type="molecule type" value="Genomic_DNA"/>
</dbReference>
<gene>
    <name evidence="2" type="ORF">SAMN06265218_11240</name>
</gene>
<feature type="transmembrane region" description="Helical" evidence="1">
    <location>
        <begin position="32"/>
        <end position="51"/>
    </location>
</feature>
<name>A0A521DZV3_9BACT</name>
<dbReference type="AlphaFoldDB" id="A0A521DZV3"/>
<dbReference type="Proteomes" id="UP000317593">
    <property type="component" value="Unassembled WGS sequence"/>
</dbReference>
<protein>
    <submittedName>
        <fullName evidence="2">Uncharacterized protein</fullName>
    </submittedName>
</protein>
<keyword evidence="1" id="KW-0812">Transmembrane</keyword>
<proteinExistence type="predicted"/>
<evidence type="ECO:0000313" key="2">
    <source>
        <dbReference type="EMBL" id="SMO76390.1"/>
    </source>
</evidence>